<evidence type="ECO:0000256" key="7">
    <source>
        <dbReference type="ARBA" id="ARBA00022660"/>
    </source>
</evidence>
<comment type="catalytic activity">
    <reaction evidence="17">
        <text>a ubiquinone + NADH + 5 H(+)(in) = a ubiquinol + NAD(+) + 4 H(+)(out)</text>
        <dbReference type="Rhea" id="RHEA:29091"/>
        <dbReference type="Rhea" id="RHEA-COMP:9565"/>
        <dbReference type="Rhea" id="RHEA-COMP:9566"/>
        <dbReference type="ChEBI" id="CHEBI:15378"/>
        <dbReference type="ChEBI" id="CHEBI:16389"/>
        <dbReference type="ChEBI" id="CHEBI:17976"/>
        <dbReference type="ChEBI" id="CHEBI:57540"/>
        <dbReference type="ChEBI" id="CHEBI:57945"/>
        <dbReference type="EC" id="7.1.1.2"/>
    </reaction>
</comment>
<evidence type="ECO:0000313" key="21">
    <source>
        <dbReference type="EMBL" id="KAK8731151.1"/>
    </source>
</evidence>
<accession>A0AAW0VUP8</accession>
<comment type="caution">
    <text evidence="20">The sequence shown here is derived from an EMBL/GenBank/DDBJ whole genome shotgun (WGS) entry which is preliminary data.</text>
</comment>
<evidence type="ECO:0000313" key="22">
    <source>
        <dbReference type="EMBL" id="KAK8745666.1"/>
    </source>
</evidence>
<dbReference type="EMBL" id="JARKIK010000019">
    <property type="protein sequence ID" value="KAK8745667.1"/>
    <property type="molecule type" value="Genomic_DNA"/>
</dbReference>
<keyword evidence="14" id="KW-0496">Mitochondrion</keyword>
<dbReference type="EMBL" id="JARKIK010000062">
    <property type="protein sequence ID" value="KAK8731151.1"/>
    <property type="molecule type" value="Genomic_DNA"/>
</dbReference>
<evidence type="ECO:0000256" key="12">
    <source>
        <dbReference type="ARBA" id="ARBA00023027"/>
    </source>
</evidence>
<evidence type="ECO:0000256" key="14">
    <source>
        <dbReference type="ARBA" id="ARBA00023128"/>
    </source>
</evidence>
<evidence type="ECO:0000256" key="4">
    <source>
        <dbReference type="ARBA" id="ARBA00012944"/>
    </source>
</evidence>
<dbReference type="GO" id="GO:0048039">
    <property type="term" value="F:ubiquinone binding"/>
    <property type="evidence" value="ECO:0007669"/>
    <property type="project" value="TreeGrafter"/>
</dbReference>
<dbReference type="InterPro" id="IPR001750">
    <property type="entry name" value="ND/Mrp_TM"/>
</dbReference>
<keyword evidence="23" id="KW-1185">Reference proteome</keyword>
<keyword evidence="7" id="KW-0679">Respiratory chain</keyword>
<dbReference type="AlphaFoldDB" id="A0AAW0VUP8"/>
<protein>
    <recommendedName>
        <fullName evidence="5">NADH-ubiquinone oxidoreductase chain 4</fullName>
        <ecNumber evidence="4">7.1.1.2</ecNumber>
    </recommendedName>
    <alternativeName>
        <fullName evidence="16">NADH dehydrogenase subunit 4</fullName>
    </alternativeName>
</protein>
<organism evidence="20 23">
    <name type="scientific">Cherax quadricarinatus</name>
    <name type="common">Australian red claw crayfish</name>
    <dbReference type="NCBI Taxonomy" id="27406"/>
    <lineage>
        <taxon>Eukaryota</taxon>
        <taxon>Metazoa</taxon>
        <taxon>Ecdysozoa</taxon>
        <taxon>Arthropoda</taxon>
        <taxon>Crustacea</taxon>
        <taxon>Multicrustacea</taxon>
        <taxon>Malacostraca</taxon>
        <taxon>Eumalacostraca</taxon>
        <taxon>Eucarida</taxon>
        <taxon>Decapoda</taxon>
        <taxon>Pleocyemata</taxon>
        <taxon>Astacidea</taxon>
        <taxon>Parastacoidea</taxon>
        <taxon>Parastacidae</taxon>
        <taxon>Cherax</taxon>
    </lineage>
</organism>
<keyword evidence="10" id="KW-0249">Electron transport</keyword>
<evidence type="ECO:0000313" key="23">
    <source>
        <dbReference type="Proteomes" id="UP001445076"/>
    </source>
</evidence>
<dbReference type="Proteomes" id="UP001445076">
    <property type="component" value="Unassembled WGS sequence"/>
</dbReference>
<dbReference type="InterPro" id="IPR003918">
    <property type="entry name" value="NADH_UbQ_OxRdtase"/>
</dbReference>
<evidence type="ECO:0000256" key="18">
    <source>
        <dbReference type="SAM" id="Phobius"/>
    </source>
</evidence>
<name>A0AAW0VUP8_CHEQU</name>
<dbReference type="GO" id="GO:0042773">
    <property type="term" value="P:ATP synthesis coupled electron transport"/>
    <property type="evidence" value="ECO:0007669"/>
    <property type="project" value="InterPro"/>
</dbReference>
<keyword evidence="9" id="KW-1278">Translocase</keyword>
<feature type="transmembrane region" description="Helical" evidence="18">
    <location>
        <begin position="74"/>
        <end position="96"/>
    </location>
</feature>
<evidence type="ECO:0000256" key="2">
    <source>
        <dbReference type="ARBA" id="ARBA00004225"/>
    </source>
</evidence>
<dbReference type="Pfam" id="PF00361">
    <property type="entry name" value="Proton_antipo_M"/>
    <property type="match status" value="1"/>
</dbReference>
<comment type="function">
    <text evidence="1">Core subunit of the mitochondrial membrane respiratory chain NADH dehydrogenase (Complex I) that is believed to belong to the minimal assembly required for catalysis. Complex I functions in the transfer of electrons from NADH to the respiratory chain. The immediate electron acceptor for the enzyme is believed to be ubiquinone.</text>
</comment>
<keyword evidence="13" id="KW-0830">Ubiquinone</keyword>
<evidence type="ECO:0000256" key="10">
    <source>
        <dbReference type="ARBA" id="ARBA00022982"/>
    </source>
</evidence>
<evidence type="ECO:0000256" key="15">
    <source>
        <dbReference type="ARBA" id="ARBA00023136"/>
    </source>
</evidence>
<evidence type="ECO:0000256" key="17">
    <source>
        <dbReference type="ARBA" id="ARBA00049551"/>
    </source>
</evidence>
<keyword evidence="8 18" id="KW-0812">Transmembrane</keyword>
<dbReference type="EMBL" id="JARKIK010000732">
    <property type="protein sequence ID" value="KAK8720202.1"/>
    <property type="molecule type" value="Genomic_DNA"/>
</dbReference>
<evidence type="ECO:0000313" key="20">
    <source>
        <dbReference type="EMBL" id="KAK8720202.1"/>
    </source>
</evidence>
<evidence type="ECO:0000256" key="3">
    <source>
        <dbReference type="ARBA" id="ARBA00009025"/>
    </source>
</evidence>
<evidence type="ECO:0000256" key="6">
    <source>
        <dbReference type="ARBA" id="ARBA00022448"/>
    </source>
</evidence>
<dbReference type="GO" id="GO:0015990">
    <property type="term" value="P:electron transport coupled proton transport"/>
    <property type="evidence" value="ECO:0007669"/>
    <property type="project" value="TreeGrafter"/>
</dbReference>
<comment type="similarity">
    <text evidence="3">Belongs to the complex I subunit 4 family.</text>
</comment>
<dbReference type="EMBL" id="JARKIK010000732">
    <property type="protein sequence ID" value="KAK8720201.1"/>
    <property type="molecule type" value="Genomic_DNA"/>
</dbReference>
<proteinExistence type="inferred from homology"/>
<dbReference type="EC" id="7.1.1.2" evidence="4"/>
<evidence type="ECO:0000256" key="8">
    <source>
        <dbReference type="ARBA" id="ARBA00022692"/>
    </source>
</evidence>
<keyword evidence="15 18" id="KW-0472">Membrane</keyword>
<feature type="transmembrane region" description="Helical" evidence="18">
    <location>
        <begin position="7"/>
        <end position="26"/>
    </location>
</feature>
<evidence type="ECO:0000259" key="19">
    <source>
        <dbReference type="Pfam" id="PF00361"/>
    </source>
</evidence>
<evidence type="ECO:0000256" key="1">
    <source>
        <dbReference type="ARBA" id="ARBA00003257"/>
    </source>
</evidence>
<reference evidence="20 23" key="1">
    <citation type="journal article" date="2024" name="BMC Genomics">
        <title>Genome assembly of redclaw crayfish (Cherax quadricarinatus) provides insights into its immune adaptation and hypoxia tolerance.</title>
        <authorList>
            <person name="Liu Z."/>
            <person name="Zheng J."/>
            <person name="Li H."/>
            <person name="Fang K."/>
            <person name="Wang S."/>
            <person name="He J."/>
            <person name="Zhou D."/>
            <person name="Weng S."/>
            <person name="Chi M."/>
            <person name="Gu Z."/>
            <person name="He J."/>
            <person name="Li F."/>
            <person name="Wang M."/>
        </authorList>
    </citation>
    <scope>NUCLEOTIDE SEQUENCE [LARGE SCALE GENOMIC DNA]</scope>
    <source>
        <strain evidence="20">ZL_2023a</strain>
    </source>
</reference>
<evidence type="ECO:0000256" key="11">
    <source>
        <dbReference type="ARBA" id="ARBA00022989"/>
    </source>
</evidence>
<keyword evidence="6" id="KW-0813">Transport</keyword>
<dbReference type="GO" id="GO:0008137">
    <property type="term" value="F:NADH dehydrogenase (ubiquinone) activity"/>
    <property type="evidence" value="ECO:0007669"/>
    <property type="project" value="UniProtKB-EC"/>
</dbReference>
<sequence length="106" mass="11364">MKSLIAYSSVAHMGLVLRGLVVIGGWGLNGAVVVMVGHGLCSSGLFCLANIVYERLGRRSLIIRKGLLNVMPNIGLWWFLLVAGNIAAPPTLNLIGEISLIIRVVR</sequence>
<comment type="subcellular location">
    <subcellularLocation>
        <location evidence="2">Mitochondrion membrane</location>
        <topology evidence="2">Multi-pass membrane protein</topology>
    </subcellularLocation>
</comment>
<keyword evidence="12" id="KW-0520">NAD</keyword>
<evidence type="ECO:0000256" key="9">
    <source>
        <dbReference type="ARBA" id="ARBA00022967"/>
    </source>
</evidence>
<dbReference type="GO" id="GO:0003954">
    <property type="term" value="F:NADH dehydrogenase activity"/>
    <property type="evidence" value="ECO:0007669"/>
    <property type="project" value="TreeGrafter"/>
</dbReference>
<dbReference type="EMBL" id="JARKIK010000019">
    <property type="protein sequence ID" value="KAK8745666.1"/>
    <property type="molecule type" value="Genomic_DNA"/>
</dbReference>
<feature type="domain" description="NADH:quinone oxidoreductase/Mrp antiporter transmembrane" evidence="19">
    <location>
        <begin position="1"/>
        <end position="105"/>
    </location>
</feature>
<reference evidence="20" key="2">
    <citation type="submission" date="2024-01" db="EMBL/GenBank/DDBJ databases">
        <authorList>
            <person name="He J."/>
            <person name="Wang M."/>
            <person name="Zheng J."/>
            <person name="Liu Z."/>
        </authorList>
    </citation>
    <scope>NUCLEOTIDE SEQUENCE</scope>
    <source>
        <strain evidence="20">ZL_2023a</strain>
        <tissue evidence="20">Muscle</tissue>
    </source>
</reference>
<gene>
    <name evidence="22" type="ORF">OTU49_000306</name>
    <name evidence="21" type="ORF">OTU49_008081</name>
    <name evidence="20" type="ORF">OTU49_013908</name>
</gene>
<dbReference type="GO" id="GO:0031966">
    <property type="term" value="C:mitochondrial membrane"/>
    <property type="evidence" value="ECO:0007669"/>
    <property type="project" value="UniProtKB-SubCell"/>
</dbReference>
<dbReference type="PANTHER" id="PTHR43507:SF20">
    <property type="entry name" value="NADH-UBIQUINONE OXIDOREDUCTASE CHAIN 4"/>
    <property type="match status" value="1"/>
</dbReference>
<evidence type="ECO:0000256" key="13">
    <source>
        <dbReference type="ARBA" id="ARBA00023075"/>
    </source>
</evidence>
<evidence type="ECO:0000256" key="5">
    <source>
        <dbReference type="ARBA" id="ARBA00021006"/>
    </source>
</evidence>
<keyword evidence="11 18" id="KW-1133">Transmembrane helix</keyword>
<feature type="transmembrane region" description="Helical" evidence="18">
    <location>
        <begin position="32"/>
        <end position="53"/>
    </location>
</feature>
<evidence type="ECO:0000256" key="16">
    <source>
        <dbReference type="ARBA" id="ARBA00031025"/>
    </source>
</evidence>
<dbReference type="PANTHER" id="PTHR43507">
    <property type="entry name" value="NADH-UBIQUINONE OXIDOREDUCTASE CHAIN 4"/>
    <property type="match status" value="1"/>
</dbReference>